<protein>
    <submittedName>
        <fullName evidence="5">C2H2-type domain-containing protein</fullName>
    </submittedName>
</protein>
<organism evidence="4 5">
    <name type="scientific">Meloidogyne javanica</name>
    <name type="common">Root-knot nematode worm</name>
    <dbReference type="NCBI Taxonomy" id="6303"/>
    <lineage>
        <taxon>Eukaryota</taxon>
        <taxon>Metazoa</taxon>
        <taxon>Ecdysozoa</taxon>
        <taxon>Nematoda</taxon>
        <taxon>Chromadorea</taxon>
        <taxon>Rhabditida</taxon>
        <taxon>Tylenchina</taxon>
        <taxon>Tylenchomorpha</taxon>
        <taxon>Tylenchoidea</taxon>
        <taxon>Meloidogynidae</taxon>
        <taxon>Meloidogyninae</taxon>
        <taxon>Meloidogyne</taxon>
        <taxon>Meloidogyne incognita group</taxon>
    </lineage>
</organism>
<dbReference type="SMART" id="SM00355">
    <property type="entry name" value="ZnF_C2H2"/>
    <property type="match status" value="3"/>
</dbReference>
<feature type="compositionally biased region" description="Low complexity" evidence="2">
    <location>
        <begin position="618"/>
        <end position="629"/>
    </location>
</feature>
<feature type="domain" description="C2H2-type" evidence="3">
    <location>
        <begin position="206"/>
        <end position="236"/>
    </location>
</feature>
<feature type="region of interest" description="Disordered" evidence="2">
    <location>
        <begin position="618"/>
        <end position="639"/>
    </location>
</feature>
<feature type="compositionally biased region" description="Polar residues" evidence="2">
    <location>
        <begin position="630"/>
        <end position="639"/>
    </location>
</feature>
<name>A0A915LRR1_MELJA</name>
<dbReference type="Gene3D" id="3.30.160.60">
    <property type="entry name" value="Classic Zinc Finger"/>
    <property type="match status" value="1"/>
</dbReference>
<proteinExistence type="predicted"/>
<dbReference type="Proteomes" id="UP000887561">
    <property type="component" value="Unplaced"/>
</dbReference>
<evidence type="ECO:0000313" key="5">
    <source>
        <dbReference type="WBParaSite" id="scaffold174_cov230.g424"/>
    </source>
</evidence>
<feature type="region of interest" description="Disordered" evidence="2">
    <location>
        <begin position="410"/>
        <end position="447"/>
    </location>
</feature>
<keyword evidence="4" id="KW-1185">Reference proteome</keyword>
<sequence>MLNQNCCSFTKIDDGQISSHGEKCGLYYKNLLELIHHIEEDHIPLIENAKIAERKRLREQFVDDPEQYKKAYNASLNQPVPLSLVCRLKPFPKGHKVHPIATPRQRTLKFCHYKPKQIVQQQLNAVVSNGTFTYSSVVQTTASSLTSEILATSDPNSLSTISKRMENQHNRPREASTSSGCVTPDLLSGCQSPGQQLLSGFEERKYRCAFDGCLKTYKNQQGLRQHMRTSHSSSLEHSMQMSSKLSASEEGILSRQFPGRQSPFLSSSMVFNSPVSTTDSSTSQKITVIQEAPFLVTTVSSVSLPVNVPSVGNTLLKDCKYQCQQCASTGNEFKVFKTLTSLNKHLRESHGAVTLSPSRYPPGQHQKLIQIYSPQQSPQRPMSVGSSQQVSIIQPQSSGSFITPTLAIPRQNTSQQQSSSTSLQSRLSRPSAPIPPSTPPSPYSTAATLVSASPTSYSYSPQKYQNIQQQHRRQNLFTVSDNTQGQQQHVMGSGIHHYYTSNVQTTPVDQQPPVLQPQQQTAGSQRFLRYTYQPDQQQIYSSETSPAYPYSSIGGIENNNTGTTTIYVTHQQQPPQHIGQQQPNYRTNQCQVEYEQDNFGRTFYRQQPEIQHYLVEPTGQQQGSSTYSQPNIQVQQPNGTRLTSTTSVTTLRAVPIGGGISSQQVGTLQQFHQPVYEQPRGNVYGESTQQQQPYTNSIRTTPVQSQQQRIFQQNQFYNQQRSQTQGARRQSPVTVAAILAETSP</sequence>
<dbReference type="Pfam" id="PF00096">
    <property type="entry name" value="zf-C2H2"/>
    <property type="match status" value="1"/>
</dbReference>
<feature type="compositionally biased region" description="Pro residues" evidence="2">
    <location>
        <begin position="432"/>
        <end position="442"/>
    </location>
</feature>
<dbReference type="PROSITE" id="PS00028">
    <property type="entry name" value="ZINC_FINGER_C2H2_1"/>
    <property type="match status" value="1"/>
</dbReference>
<dbReference type="PROSITE" id="PS50157">
    <property type="entry name" value="ZINC_FINGER_C2H2_2"/>
    <property type="match status" value="1"/>
</dbReference>
<evidence type="ECO:0000256" key="1">
    <source>
        <dbReference type="PROSITE-ProRule" id="PRU00042"/>
    </source>
</evidence>
<dbReference type="WBParaSite" id="scaffold174_cov230.g424">
    <property type="protein sequence ID" value="scaffold174_cov230.g424"/>
    <property type="gene ID" value="scaffold174_cov230.g424"/>
</dbReference>
<dbReference type="AlphaFoldDB" id="A0A915LRR1"/>
<keyword evidence="1" id="KW-0479">Metal-binding</keyword>
<accession>A0A915LRR1</accession>
<evidence type="ECO:0000256" key="2">
    <source>
        <dbReference type="SAM" id="MobiDB-lite"/>
    </source>
</evidence>
<evidence type="ECO:0000313" key="4">
    <source>
        <dbReference type="Proteomes" id="UP000887561"/>
    </source>
</evidence>
<dbReference type="InterPro" id="IPR013087">
    <property type="entry name" value="Znf_C2H2_type"/>
</dbReference>
<keyword evidence="1" id="KW-0863">Zinc-finger</keyword>
<evidence type="ECO:0000259" key="3">
    <source>
        <dbReference type="PROSITE" id="PS50157"/>
    </source>
</evidence>
<reference evidence="5" key="1">
    <citation type="submission" date="2022-11" db="UniProtKB">
        <authorList>
            <consortium name="WormBaseParasite"/>
        </authorList>
    </citation>
    <scope>IDENTIFICATION</scope>
</reference>
<feature type="compositionally biased region" description="Low complexity" evidence="2">
    <location>
        <begin position="410"/>
        <end position="431"/>
    </location>
</feature>
<dbReference type="GO" id="GO:0008270">
    <property type="term" value="F:zinc ion binding"/>
    <property type="evidence" value="ECO:0007669"/>
    <property type="project" value="UniProtKB-KW"/>
</dbReference>
<keyword evidence="1" id="KW-0862">Zinc</keyword>